<evidence type="ECO:0000313" key="5">
    <source>
        <dbReference type="EMBL" id="AAS03422.1"/>
    </source>
</evidence>
<dbReference type="GO" id="GO:0003700">
    <property type="term" value="F:DNA-binding transcription factor activity"/>
    <property type="evidence" value="ECO:0007669"/>
    <property type="project" value="InterPro"/>
</dbReference>
<proteinExistence type="predicted"/>
<evidence type="ECO:0000259" key="4">
    <source>
        <dbReference type="PROSITE" id="PS50949"/>
    </source>
</evidence>
<dbReference type="SMART" id="SM00345">
    <property type="entry name" value="HTH_GNTR"/>
    <property type="match status" value="1"/>
</dbReference>
<dbReference type="InterPro" id="IPR028978">
    <property type="entry name" value="Chorismate_lyase_/UTRA_dom_sf"/>
</dbReference>
<protein>
    <recommendedName>
        <fullName evidence="4">HTH gntR-type domain-containing protein</fullName>
    </recommendedName>
</protein>
<dbReference type="AlphaFoldDB" id="Q741I5"/>
<keyword evidence="1" id="KW-0805">Transcription regulation</keyword>
<dbReference type="SUPFAM" id="SSF46785">
    <property type="entry name" value="Winged helix' DNA-binding domain"/>
    <property type="match status" value="1"/>
</dbReference>
<dbReference type="InterPro" id="IPR036390">
    <property type="entry name" value="WH_DNA-bd_sf"/>
</dbReference>
<dbReference type="Gene3D" id="1.10.10.10">
    <property type="entry name" value="Winged helix-like DNA-binding domain superfamily/Winged helix DNA-binding domain"/>
    <property type="match status" value="1"/>
</dbReference>
<evidence type="ECO:0000256" key="2">
    <source>
        <dbReference type="ARBA" id="ARBA00023125"/>
    </source>
</evidence>
<name>Q741I5_MYCPA</name>
<dbReference type="PANTHER" id="PTHR44846">
    <property type="entry name" value="MANNOSYL-D-GLYCERATE TRANSPORT/METABOLISM SYSTEM REPRESSOR MNGR-RELATED"/>
    <property type="match status" value="1"/>
</dbReference>
<accession>Q741I5</accession>
<evidence type="ECO:0000256" key="3">
    <source>
        <dbReference type="ARBA" id="ARBA00023163"/>
    </source>
</evidence>
<dbReference type="InterPro" id="IPR050679">
    <property type="entry name" value="Bact_HTH_transcr_reg"/>
</dbReference>
<dbReference type="Pfam" id="PF00392">
    <property type="entry name" value="GntR"/>
    <property type="match status" value="1"/>
</dbReference>
<dbReference type="eggNOG" id="COG2188">
    <property type="taxonomic scope" value="Bacteria"/>
</dbReference>
<dbReference type="HOGENOM" id="CLU_063236_2_2_11"/>
<dbReference type="Pfam" id="PF07702">
    <property type="entry name" value="UTRA"/>
    <property type="match status" value="1"/>
</dbReference>
<dbReference type="InterPro" id="IPR036388">
    <property type="entry name" value="WH-like_DNA-bd_sf"/>
</dbReference>
<dbReference type="CDD" id="cd07377">
    <property type="entry name" value="WHTH_GntR"/>
    <property type="match status" value="1"/>
</dbReference>
<feature type="domain" description="HTH gntR-type" evidence="4">
    <location>
        <begin position="76"/>
        <end position="142"/>
    </location>
</feature>
<gene>
    <name evidence="5" type="ordered locus">MAP_1105</name>
</gene>
<keyword evidence="6" id="KW-1185">Reference proteome</keyword>
<dbReference type="EMBL" id="AE016958">
    <property type="protein sequence ID" value="AAS03422.1"/>
    <property type="molecule type" value="Genomic_DNA"/>
</dbReference>
<dbReference type="KEGG" id="mpa:MAP_1105"/>
<keyword evidence="2" id="KW-0238">DNA-binding</keyword>
<sequence length="314" mass="34270">MTGPAVLLIRITNPPGGRGWRNDPARRGFGWSGPNATRRNAVGRRLRPRSPARKTPLSCVSVTVVAHPVPIGGPRADRARRVADVLRQQIHADAYPDGLPAELELADEFSVSRNTIREALAVLKREGLIDRGPRVGTHVAQRKYDHALDALLGLKETFKDLGEVRNEVRAAMPVTAPPSVARRLRLAPGEQAVFIERLRYLGELPLSLDLTYLAPAIGRQVLEHSLETNDVFALIEQVSGQRLGSAALALEAIPADAHSAATLQVPDGAALLMLERLTSLADGTPVDLEYIRMRGDRITMRGNLFRAEPMRSNS</sequence>
<dbReference type="InterPro" id="IPR000524">
    <property type="entry name" value="Tscrpt_reg_HTH_GntR"/>
</dbReference>
<dbReference type="Gene3D" id="3.40.1410.10">
    <property type="entry name" value="Chorismate lyase-like"/>
    <property type="match status" value="1"/>
</dbReference>
<dbReference type="PROSITE" id="PS50949">
    <property type="entry name" value="HTH_GNTR"/>
    <property type="match status" value="1"/>
</dbReference>
<dbReference type="SMART" id="SM00866">
    <property type="entry name" value="UTRA"/>
    <property type="match status" value="1"/>
</dbReference>
<dbReference type="GO" id="GO:0045892">
    <property type="term" value="P:negative regulation of DNA-templated transcription"/>
    <property type="evidence" value="ECO:0007669"/>
    <property type="project" value="TreeGrafter"/>
</dbReference>
<dbReference type="InterPro" id="IPR011663">
    <property type="entry name" value="UTRA"/>
</dbReference>
<reference evidence="5 6" key="1">
    <citation type="journal article" date="2005" name="Proc. Natl. Acad. Sci. U.S.A.">
        <title>The complete genome sequence of Mycobacterium avium subspecies paratuberculosis.</title>
        <authorList>
            <person name="Li L."/>
            <person name="Bannantine J.P."/>
            <person name="Zhang Q."/>
            <person name="Amonsin A."/>
            <person name="May B.J."/>
            <person name="Alt D."/>
            <person name="Banerji N."/>
            <person name="Kanjilal S."/>
            <person name="Kapur V."/>
        </authorList>
    </citation>
    <scope>NUCLEOTIDE SEQUENCE [LARGE SCALE GENOMIC DNA]</scope>
    <source>
        <strain evidence="6">ATCC BAA-968 / K-10</strain>
    </source>
</reference>
<dbReference type="STRING" id="262316.MAP_1105"/>
<dbReference type="PRINTS" id="PR00035">
    <property type="entry name" value="HTHGNTR"/>
</dbReference>
<evidence type="ECO:0000313" key="6">
    <source>
        <dbReference type="Proteomes" id="UP000000580"/>
    </source>
</evidence>
<dbReference type="GO" id="GO:0003677">
    <property type="term" value="F:DNA binding"/>
    <property type="evidence" value="ECO:0007669"/>
    <property type="project" value="UniProtKB-KW"/>
</dbReference>
<dbReference type="Proteomes" id="UP000000580">
    <property type="component" value="Chromosome"/>
</dbReference>
<keyword evidence="3" id="KW-0804">Transcription</keyword>
<dbReference type="SUPFAM" id="SSF64288">
    <property type="entry name" value="Chorismate lyase-like"/>
    <property type="match status" value="1"/>
</dbReference>
<dbReference type="PANTHER" id="PTHR44846:SF17">
    <property type="entry name" value="GNTR-FAMILY TRANSCRIPTIONAL REGULATOR"/>
    <property type="match status" value="1"/>
</dbReference>
<evidence type="ECO:0000256" key="1">
    <source>
        <dbReference type="ARBA" id="ARBA00023015"/>
    </source>
</evidence>
<organism evidence="5 6">
    <name type="scientific">Mycolicibacterium paratuberculosis (strain ATCC BAA-968 / K-10)</name>
    <name type="common">Mycobacterium paratuberculosis</name>
    <dbReference type="NCBI Taxonomy" id="262316"/>
    <lineage>
        <taxon>Bacteria</taxon>
        <taxon>Bacillati</taxon>
        <taxon>Actinomycetota</taxon>
        <taxon>Actinomycetes</taxon>
        <taxon>Mycobacteriales</taxon>
        <taxon>Mycobacteriaceae</taxon>
        <taxon>Mycobacterium</taxon>
        <taxon>Mycobacterium avium complex (MAC)</taxon>
    </lineage>
</organism>